<name>A0AAV0BMF4_PHAPC</name>
<feature type="region of interest" description="Disordered" evidence="1">
    <location>
        <begin position="376"/>
        <end position="405"/>
    </location>
</feature>
<evidence type="ECO:0000313" key="2">
    <source>
        <dbReference type="EMBL" id="CAH7687339.1"/>
    </source>
</evidence>
<sequence length="728" mass="80717">MMIASGWYPKRKRPGTEDLPPGALLGFVTAKNYQLPKSKAETLRERIKALLLNSEETQTLEKEWCRNVKLDKIQPPIDVNHMGIHPFSTSTPMGSRLKAIAPKLQVCRNIAPSRRMAQVLKQCLSFAEDDSYYDTWNSNLGKAFDESRVIWWEPEVYGAVCAGGKRTRELHIPMACSIYWNKNGHHRAVKPTISKLTETVSLSKGTSAAPHDVFPKASCSTSKMPVVLSSPTPSRVQPRYGSQQSSSQLRPPSQLTLAAKREAQILKQGLSQKSARLGAPGGKAPGLVNINDFSDDEEDAPLFGSLASGLSIFGKITCYRHHLPVAEPRRTQSNILIVSSPSQLVQGISLDESHSLKLLPHLPGEIELESTTNEELPPLSNTMEVTSRTGGKCKSPTINDNKPEGSIFMDIPSSNTHLIASPEPEAHFAEDFFSEGSHESSSKSTDFVPDSEGLSGEILLESDPNFAEVLFLKPKEKSSSNGRCNHDGASIEFHACCDNFSIQSQPKLFKTSHDDFDFPELDQKDLEELDKVTECKLKSKALPISFTNKGNQILSAVKVSSDISGNPNKSNIYSQMGNEESPLIFCTQKYNKQPQHSMIGSDNGFLESAMLAPTQMPRSKQRAASMIGEGNLNARNKGKQQFMLEESKDDEAEIHPRIRTNLPEISEANDSSEAHRILKRDIKNKGKQKAKQKKHGNDWALKTSLIGRFKHLWSFRVSKKWLSEAKED</sequence>
<proteinExistence type="predicted"/>
<evidence type="ECO:0000313" key="3">
    <source>
        <dbReference type="Proteomes" id="UP001153365"/>
    </source>
</evidence>
<evidence type="ECO:0000256" key="1">
    <source>
        <dbReference type="SAM" id="MobiDB-lite"/>
    </source>
</evidence>
<gene>
    <name evidence="2" type="ORF">PPACK8108_LOCUS22113</name>
</gene>
<dbReference type="AlphaFoldDB" id="A0AAV0BMF4"/>
<dbReference type="EMBL" id="CALTRL010005860">
    <property type="protein sequence ID" value="CAH7687339.1"/>
    <property type="molecule type" value="Genomic_DNA"/>
</dbReference>
<organism evidence="2 3">
    <name type="scientific">Phakopsora pachyrhizi</name>
    <name type="common">Asian soybean rust disease fungus</name>
    <dbReference type="NCBI Taxonomy" id="170000"/>
    <lineage>
        <taxon>Eukaryota</taxon>
        <taxon>Fungi</taxon>
        <taxon>Dikarya</taxon>
        <taxon>Basidiomycota</taxon>
        <taxon>Pucciniomycotina</taxon>
        <taxon>Pucciniomycetes</taxon>
        <taxon>Pucciniales</taxon>
        <taxon>Phakopsoraceae</taxon>
        <taxon>Phakopsora</taxon>
    </lineage>
</organism>
<dbReference type="Proteomes" id="UP001153365">
    <property type="component" value="Unassembled WGS sequence"/>
</dbReference>
<feature type="compositionally biased region" description="Polar residues" evidence="1">
    <location>
        <begin position="223"/>
        <end position="235"/>
    </location>
</feature>
<accession>A0AAV0BMF4</accession>
<comment type="caution">
    <text evidence="2">The sequence shown here is derived from an EMBL/GenBank/DDBJ whole genome shotgun (WGS) entry which is preliminary data.</text>
</comment>
<keyword evidence="3" id="KW-1185">Reference proteome</keyword>
<protein>
    <submittedName>
        <fullName evidence="2">Uncharacterized protein</fullName>
    </submittedName>
</protein>
<feature type="compositionally biased region" description="Low complexity" evidence="1">
    <location>
        <begin position="242"/>
        <end position="253"/>
    </location>
</feature>
<reference evidence="2" key="1">
    <citation type="submission" date="2022-06" db="EMBL/GenBank/DDBJ databases">
        <authorList>
            <consortium name="SYNGENTA / RWTH Aachen University"/>
        </authorList>
    </citation>
    <scope>NUCLEOTIDE SEQUENCE</scope>
</reference>
<feature type="compositionally biased region" description="Polar residues" evidence="1">
    <location>
        <begin position="376"/>
        <end position="389"/>
    </location>
</feature>
<feature type="region of interest" description="Disordered" evidence="1">
    <location>
        <begin position="223"/>
        <end position="253"/>
    </location>
</feature>